<dbReference type="Proteomes" id="UP001363151">
    <property type="component" value="Unassembled WGS sequence"/>
</dbReference>
<proteinExistence type="predicted"/>
<protein>
    <recommendedName>
        <fullName evidence="1">SHOCT domain-containing protein</fullName>
    </recommendedName>
</protein>
<organism evidence="2 3">
    <name type="scientific">Aureococcus anophagefferens</name>
    <name type="common">Harmful bloom alga</name>
    <dbReference type="NCBI Taxonomy" id="44056"/>
    <lineage>
        <taxon>Eukaryota</taxon>
        <taxon>Sar</taxon>
        <taxon>Stramenopiles</taxon>
        <taxon>Ochrophyta</taxon>
        <taxon>Pelagophyceae</taxon>
        <taxon>Pelagomonadales</taxon>
        <taxon>Pelagomonadaceae</taxon>
        <taxon>Aureococcus</taxon>
    </lineage>
</organism>
<evidence type="ECO:0000259" key="1">
    <source>
        <dbReference type="Pfam" id="PF09851"/>
    </source>
</evidence>
<dbReference type="EMBL" id="JBBJCI010000024">
    <property type="protein sequence ID" value="KAK7254535.1"/>
    <property type="molecule type" value="Genomic_DNA"/>
</dbReference>
<reference evidence="2 3" key="1">
    <citation type="submission" date="2024-03" db="EMBL/GenBank/DDBJ databases">
        <title>Aureococcus anophagefferens CCMP1851 and Kratosvirus quantuckense: Draft genome of a second virus-susceptible host strain in the model system.</title>
        <authorList>
            <person name="Chase E."/>
            <person name="Truchon A.R."/>
            <person name="Schepens W."/>
            <person name="Wilhelm S.W."/>
        </authorList>
    </citation>
    <scope>NUCLEOTIDE SEQUENCE [LARGE SCALE GENOMIC DNA]</scope>
    <source>
        <strain evidence="2 3">CCMP1851</strain>
    </source>
</reference>
<accession>A0ABR1GEV8</accession>
<evidence type="ECO:0000313" key="3">
    <source>
        <dbReference type="Proteomes" id="UP001363151"/>
    </source>
</evidence>
<keyword evidence="3" id="KW-1185">Reference proteome</keyword>
<sequence>MLDSAAVQALRDIKSLFDDGILTEQEYANMKTEILTRARSPDPAPVAVPLAQSMAGLRVSGSYE</sequence>
<feature type="domain" description="SHOCT" evidence="1">
    <location>
        <begin position="8"/>
        <end position="35"/>
    </location>
</feature>
<dbReference type="Pfam" id="PF09851">
    <property type="entry name" value="SHOCT"/>
    <property type="match status" value="1"/>
</dbReference>
<dbReference type="InterPro" id="IPR018649">
    <property type="entry name" value="SHOCT"/>
</dbReference>
<name>A0ABR1GEV8_AURAN</name>
<evidence type="ECO:0000313" key="2">
    <source>
        <dbReference type="EMBL" id="KAK7254535.1"/>
    </source>
</evidence>
<comment type="caution">
    <text evidence="2">The sequence shown here is derived from an EMBL/GenBank/DDBJ whole genome shotgun (WGS) entry which is preliminary data.</text>
</comment>
<gene>
    <name evidence="2" type="ORF">SO694_000114126</name>
</gene>